<keyword evidence="10" id="KW-0862">Zinc</keyword>
<dbReference type="Gene3D" id="3.60.15.10">
    <property type="entry name" value="Ribonuclease Z/Hydroxyacylglutathione hydrolase-like"/>
    <property type="match status" value="2"/>
</dbReference>
<evidence type="ECO:0000313" key="15">
    <source>
        <dbReference type="Proteomes" id="UP001305779"/>
    </source>
</evidence>
<evidence type="ECO:0000256" key="8">
    <source>
        <dbReference type="ARBA" id="ARBA00022759"/>
    </source>
</evidence>
<feature type="region of interest" description="Disordered" evidence="12">
    <location>
        <begin position="1"/>
        <end position="21"/>
    </location>
</feature>
<organism evidence="14 15">
    <name type="scientific">Zasmidium cellare</name>
    <name type="common">Wine cellar mold</name>
    <name type="synonym">Racodium cellare</name>
    <dbReference type="NCBI Taxonomy" id="395010"/>
    <lineage>
        <taxon>Eukaryota</taxon>
        <taxon>Fungi</taxon>
        <taxon>Dikarya</taxon>
        <taxon>Ascomycota</taxon>
        <taxon>Pezizomycotina</taxon>
        <taxon>Dothideomycetes</taxon>
        <taxon>Dothideomycetidae</taxon>
        <taxon>Mycosphaerellales</taxon>
        <taxon>Mycosphaerellaceae</taxon>
        <taxon>Zasmidium</taxon>
    </lineage>
</organism>
<keyword evidence="11" id="KW-0175">Coiled coil</keyword>
<dbReference type="PANTHER" id="PTHR12553:SF49">
    <property type="entry name" value="ZINC PHOSPHODIESTERASE ELAC PROTEIN 2"/>
    <property type="match status" value="1"/>
</dbReference>
<keyword evidence="15" id="KW-1185">Reference proteome</keyword>
<dbReference type="Proteomes" id="UP001305779">
    <property type="component" value="Unassembled WGS sequence"/>
</dbReference>
<dbReference type="CDD" id="cd07718">
    <property type="entry name" value="RNaseZ_ELAC1_ELAC2-C-term-like_MBL-fold"/>
    <property type="match status" value="1"/>
</dbReference>
<feature type="region of interest" description="Disordered" evidence="12">
    <location>
        <begin position="1145"/>
        <end position="1176"/>
    </location>
</feature>
<comment type="similarity">
    <text evidence="3">Belongs to the RNase Z family.</text>
</comment>
<dbReference type="InterPro" id="IPR027794">
    <property type="entry name" value="tRNase_Z_dom"/>
</dbReference>
<evidence type="ECO:0000256" key="7">
    <source>
        <dbReference type="ARBA" id="ARBA00022723"/>
    </source>
</evidence>
<feature type="compositionally biased region" description="Basic residues" evidence="12">
    <location>
        <begin position="1165"/>
        <end position="1176"/>
    </location>
</feature>
<keyword evidence="8" id="KW-0255">Endonuclease</keyword>
<evidence type="ECO:0000313" key="14">
    <source>
        <dbReference type="EMBL" id="KAK4504828.1"/>
    </source>
</evidence>
<dbReference type="Pfam" id="PF13691">
    <property type="entry name" value="Lactamase_B_4"/>
    <property type="match status" value="1"/>
</dbReference>
<evidence type="ECO:0000256" key="10">
    <source>
        <dbReference type="ARBA" id="ARBA00022833"/>
    </source>
</evidence>
<feature type="coiled-coil region" evidence="11">
    <location>
        <begin position="237"/>
        <end position="276"/>
    </location>
</feature>
<dbReference type="SUPFAM" id="SSF56281">
    <property type="entry name" value="Metallo-hydrolase/oxidoreductase"/>
    <property type="match status" value="2"/>
</dbReference>
<keyword evidence="6" id="KW-0540">Nuclease</keyword>
<accession>A0ABR0EUK0</accession>
<dbReference type="InterPro" id="IPR047151">
    <property type="entry name" value="RNZ2-like"/>
</dbReference>
<evidence type="ECO:0000256" key="1">
    <source>
        <dbReference type="ARBA" id="ARBA00000402"/>
    </source>
</evidence>
<evidence type="ECO:0000256" key="5">
    <source>
        <dbReference type="ARBA" id="ARBA00022694"/>
    </source>
</evidence>
<evidence type="ECO:0000256" key="3">
    <source>
        <dbReference type="ARBA" id="ARBA00007823"/>
    </source>
</evidence>
<evidence type="ECO:0000256" key="12">
    <source>
        <dbReference type="SAM" id="MobiDB-lite"/>
    </source>
</evidence>
<evidence type="ECO:0000256" key="4">
    <source>
        <dbReference type="ARBA" id="ARBA00012477"/>
    </source>
</evidence>
<keyword evidence="9" id="KW-0378">Hydrolase</keyword>
<comment type="cofactor">
    <cofactor evidence="2">
        <name>Zn(2+)</name>
        <dbReference type="ChEBI" id="CHEBI:29105"/>
    </cofactor>
</comment>
<dbReference type="PANTHER" id="PTHR12553">
    <property type="entry name" value="ZINC PHOSPHODIESTERASE ELAC PROTEIN 2"/>
    <property type="match status" value="1"/>
</dbReference>
<dbReference type="InterPro" id="IPR036866">
    <property type="entry name" value="RibonucZ/Hydroxyglut_hydro"/>
</dbReference>
<sequence length="1176" mass="130616">MQSVNLCLSGTRSCDESNPAQKPNTISALRDLLSGHSPPKKQEPGQFSLQVDPAVASRSVATLEPKIRWYIPTGTPSERWYERTTQSLIKLKRSDDESRQPFKQLRFNEIGHLILHEKHRALLKPRYPAFLKDLHKNVYKHFVRRDFVSCVRMRSFVQILTTPTADTLGTTLILHFDNKRYLIGSLAEGTQRACVQMGARLLKVSECFLTGRTEWKNTGGLIGMILTLADSSSASQASSLEDALKKARSKAKRLGIEDDREKMRELEEEAKQTANTLSIYGPPNLNHTLATARRYVFRKGMPVNVHEIRGEQSQKQEGKDEWAPFWADENVKVWAMSISPSKADGSKLTSPSSISPRKRSIDEVEAEENETPTATDDKFTPDERNYLTVKAVVSEMFNSTWRLDTLYETLLSEVKLPATIFIRNWQTNKIERYTGPMPDGKQDIPDRQVLVRKPWPGALVESLPPTQPAKEAVSYIFRNHMQRGKFHPERAKELKVKPGSDYRLLANGESVVNEDGETITSDMVLDPSRVGGGIAVIDLPGPEYIDNLISRPEWREPKVMEGVGAVVWICGKDVATDPRLHSFMQEFKHLEHVVSSAEYSPNNLTLDSASAATVRLQQVDPERYGVPVHDSESSDGLQPYGGNVDWKAIHSKTPLPDGVHVAARGQTVQLEPSIEFKTKEAIKPLQIPDTIAEIPKDVMEEAVKAQEATKNLDEDTETWFSSLPPGAEDAEIITLGTGSALPSKYRNVSATLVRVPGWGNILLDAGENTLGQLRRVFTADEMKQVLQDLKIISISHMHADHQLGTTSVVKAWYEEVHGGQPAPPIDPTLPGGNDYESIFKNERRLAIVAEPAMLHWLAEYSAVEDYGHSRIAPLSLTPVDTRTGRRSKLGWFVSTAEMKTLSWQDGGDLLARNTFSPSLLNLSDIQAVGVKHCHGARAVSITLPSGFKVSYSGDCRPSRPFAQIGKDSTVCIHEATFDDELQGDAEAKNHSTTSEALNIAQLMRSKACVLTHFSQRYQKVPVLERGEGEPEVVEDVPMTEDGAVVEAEESANPEDGLGGPLEDAAATFPDQETTDNDGKQYDLPSKKASNGASFPTGGPPESVKFKLTSDMKVCVAFDYMRVKVGDMWKMEKFTPALLKLFAEEEKEKEKAKAGLESQHNSVKEAKKKKKGGQRNN</sequence>
<feature type="domain" description="tRNase Z endonuclease" evidence="13">
    <location>
        <begin position="158"/>
        <end position="220"/>
    </location>
</feature>
<evidence type="ECO:0000256" key="9">
    <source>
        <dbReference type="ARBA" id="ARBA00022801"/>
    </source>
</evidence>
<feature type="region of interest" description="Disordered" evidence="12">
    <location>
        <begin position="341"/>
        <end position="380"/>
    </location>
</feature>
<evidence type="ECO:0000256" key="6">
    <source>
        <dbReference type="ARBA" id="ARBA00022722"/>
    </source>
</evidence>
<reference evidence="14 15" key="1">
    <citation type="journal article" date="2023" name="G3 (Bethesda)">
        <title>A chromosome-level genome assembly of Zasmidium syzygii isolated from banana leaves.</title>
        <authorList>
            <person name="van Westerhoven A.C."/>
            <person name="Mehrabi R."/>
            <person name="Talebi R."/>
            <person name="Steentjes M.B.F."/>
            <person name="Corcolon B."/>
            <person name="Chong P.A."/>
            <person name="Kema G.H.J."/>
            <person name="Seidl M.F."/>
        </authorList>
    </citation>
    <scope>NUCLEOTIDE SEQUENCE [LARGE SCALE GENOMIC DNA]</scope>
    <source>
        <strain evidence="14 15">P124</strain>
    </source>
</reference>
<keyword evidence="7" id="KW-0479">Metal-binding</keyword>
<proteinExistence type="inferred from homology"/>
<keyword evidence="5" id="KW-0819">tRNA processing</keyword>
<evidence type="ECO:0000259" key="13">
    <source>
        <dbReference type="Pfam" id="PF13691"/>
    </source>
</evidence>
<protein>
    <recommendedName>
        <fullName evidence="4">ribonuclease Z</fullName>
        <ecNumber evidence="4">3.1.26.11</ecNumber>
    </recommendedName>
</protein>
<evidence type="ECO:0000256" key="11">
    <source>
        <dbReference type="SAM" id="Coils"/>
    </source>
</evidence>
<dbReference type="EC" id="3.1.26.11" evidence="4"/>
<comment type="catalytic activity">
    <reaction evidence="1">
        <text>Endonucleolytic cleavage of RNA, removing extra 3' nucleotides from tRNA precursor, generating 3' termini of tRNAs. A 3'-hydroxy group is left at the tRNA terminus and a 5'-phosphoryl group is left at the trailer molecule.</text>
        <dbReference type="EC" id="3.1.26.11"/>
    </reaction>
</comment>
<name>A0ABR0EUK0_ZASCE</name>
<gene>
    <name evidence="14" type="ORF">PRZ48_002790</name>
</gene>
<dbReference type="EMBL" id="JAXOVC010000002">
    <property type="protein sequence ID" value="KAK4504828.1"/>
    <property type="molecule type" value="Genomic_DNA"/>
</dbReference>
<evidence type="ECO:0000256" key="2">
    <source>
        <dbReference type="ARBA" id="ARBA00001947"/>
    </source>
</evidence>
<feature type="region of interest" description="Disordered" evidence="12">
    <location>
        <begin position="1046"/>
        <end position="1099"/>
    </location>
</feature>
<comment type="caution">
    <text evidence="14">The sequence shown here is derived from an EMBL/GenBank/DDBJ whole genome shotgun (WGS) entry which is preliminary data.</text>
</comment>